<evidence type="ECO:0000313" key="3">
    <source>
        <dbReference type="Proteomes" id="UP000246171"/>
    </source>
</evidence>
<dbReference type="InterPro" id="IPR052820">
    <property type="entry name" value="PhiA_domain"/>
</dbReference>
<keyword evidence="1" id="KW-0732">Signal</keyword>
<evidence type="ECO:0000313" key="2">
    <source>
        <dbReference type="EMBL" id="PWY85134.1"/>
    </source>
</evidence>
<dbReference type="VEuPathDB" id="FungiDB:BO83DRAFT_451"/>
<dbReference type="GeneID" id="37058786"/>
<name>A0A317WFA4_ASPEC</name>
<gene>
    <name evidence="2" type="ORF">BO83DRAFT_451</name>
</gene>
<dbReference type="OrthoDB" id="5430620at2759"/>
<dbReference type="AlphaFoldDB" id="A0A317WFA4"/>
<dbReference type="RefSeq" id="XP_025393054.1">
    <property type="nucleotide sequence ID" value="XM_025536824.1"/>
</dbReference>
<evidence type="ECO:0000256" key="1">
    <source>
        <dbReference type="SAM" id="SignalP"/>
    </source>
</evidence>
<proteinExistence type="predicted"/>
<comment type="caution">
    <text evidence="2">The sequence shown here is derived from an EMBL/GenBank/DDBJ whole genome shotgun (WGS) entry which is preliminary data.</text>
</comment>
<dbReference type="EMBL" id="MSFU01000001">
    <property type="protein sequence ID" value="PWY85134.1"/>
    <property type="molecule type" value="Genomic_DNA"/>
</dbReference>
<accession>A0A317WFA4</accession>
<sequence length="197" mass="19876">MKFTLASTLLPLLATAAPAQQRDSSNSTASSTPSTFGIMSARSGSPIHLLPLNANSGGFYLGGNTSSYCPISSGCPAGTETVFAGDGSALDVEVPGGQQVYVAPSGALTFTVPHSAYIPAGSSTGPFKYTPGKPFGTWTFTGAGATGFMACPDEGNKWQVFAATQNATVPSGNVADCLGFDALAVATNGSVAAWEYI</sequence>
<dbReference type="PANTHER" id="PTHR42047">
    <property type="entry name" value="PROTEIN, PUTATIVE (AFU_ORTHOLOGUE AFUA_6G03560)-RELATED"/>
    <property type="match status" value="1"/>
</dbReference>
<dbReference type="PANTHER" id="PTHR42047:SF1">
    <property type="entry name" value="PROTEIN, PUTATIVE (AFU_ORTHOLOGUE AFUA_6G03560)-RELATED"/>
    <property type="match status" value="1"/>
</dbReference>
<protein>
    <submittedName>
        <fullName evidence="2">IgE-binding protein</fullName>
    </submittedName>
</protein>
<keyword evidence="3" id="KW-1185">Reference proteome</keyword>
<feature type="chain" id="PRO_5016455289" evidence="1">
    <location>
        <begin position="20"/>
        <end position="197"/>
    </location>
</feature>
<organism evidence="2 3">
    <name type="scientific">Aspergillus eucalypticola (strain CBS 122712 / IBT 29274)</name>
    <dbReference type="NCBI Taxonomy" id="1448314"/>
    <lineage>
        <taxon>Eukaryota</taxon>
        <taxon>Fungi</taxon>
        <taxon>Dikarya</taxon>
        <taxon>Ascomycota</taxon>
        <taxon>Pezizomycotina</taxon>
        <taxon>Eurotiomycetes</taxon>
        <taxon>Eurotiomycetidae</taxon>
        <taxon>Eurotiales</taxon>
        <taxon>Aspergillaceae</taxon>
        <taxon>Aspergillus</taxon>
        <taxon>Aspergillus subgen. Circumdati</taxon>
    </lineage>
</organism>
<dbReference type="Proteomes" id="UP000246171">
    <property type="component" value="Unassembled WGS sequence"/>
</dbReference>
<feature type="signal peptide" evidence="1">
    <location>
        <begin position="1"/>
        <end position="19"/>
    </location>
</feature>
<reference evidence="2" key="1">
    <citation type="submission" date="2016-12" db="EMBL/GenBank/DDBJ databases">
        <title>The genomes of Aspergillus section Nigri reveals drivers in fungal speciation.</title>
        <authorList>
            <consortium name="DOE Joint Genome Institute"/>
            <person name="Vesth T.C."/>
            <person name="Nybo J."/>
            <person name="Theobald S."/>
            <person name="Brandl J."/>
            <person name="Frisvad J.C."/>
            <person name="Nielsen K.F."/>
            <person name="Lyhne E.K."/>
            <person name="Kogle M.E."/>
            <person name="Kuo A."/>
            <person name="Riley R."/>
            <person name="Clum A."/>
            <person name="Nolan M."/>
            <person name="Lipzen A."/>
            <person name="Salamov A."/>
            <person name="Henrissat B."/>
            <person name="Wiebenga A."/>
            <person name="De vries R.P."/>
            <person name="Grigoriev I.V."/>
            <person name="Mortensen U.H."/>
            <person name="Andersen M.R."/>
            <person name="Baker S.E."/>
        </authorList>
    </citation>
    <scope>NUCLEOTIDE SEQUENCE</scope>
    <source>
        <strain evidence="2">CBS 122712</strain>
    </source>
</reference>